<organism evidence="2 3">
    <name type="scientific">Treponema primitia (strain ATCC BAA-887 / DSM 12427 / ZAS-2)</name>
    <dbReference type="NCBI Taxonomy" id="545694"/>
    <lineage>
        <taxon>Bacteria</taxon>
        <taxon>Pseudomonadati</taxon>
        <taxon>Spirochaetota</taxon>
        <taxon>Spirochaetia</taxon>
        <taxon>Spirochaetales</taxon>
        <taxon>Treponemataceae</taxon>
        <taxon>Treponema</taxon>
    </lineage>
</organism>
<evidence type="ECO:0000313" key="2">
    <source>
        <dbReference type="EMBL" id="AEF83709.1"/>
    </source>
</evidence>
<dbReference type="KEGG" id="tpi:TREPR_1812"/>
<dbReference type="RefSeq" id="WP_015708323.1">
    <property type="nucleotide sequence ID" value="NC_015578.1"/>
</dbReference>
<gene>
    <name evidence="2" type="ordered locus">TREPR_1812</name>
</gene>
<keyword evidence="1" id="KW-0732">Signal</keyword>
<accession>F5YLY2</accession>
<dbReference type="STRING" id="545694.TREPR_1812"/>
<evidence type="ECO:0008006" key="4">
    <source>
        <dbReference type="Google" id="ProtNLM"/>
    </source>
</evidence>
<feature type="signal peptide" evidence="1">
    <location>
        <begin position="1"/>
        <end position="20"/>
    </location>
</feature>
<evidence type="ECO:0000256" key="1">
    <source>
        <dbReference type="SAM" id="SignalP"/>
    </source>
</evidence>
<name>F5YLY2_TREPZ</name>
<keyword evidence="3" id="KW-1185">Reference proteome</keyword>
<reference evidence="2 3" key="2">
    <citation type="journal article" date="2011" name="ISME J.">
        <title>RNA-seq reveals cooperative metabolic interactions between two termite-gut spirochete species in co-culture.</title>
        <authorList>
            <person name="Rosenthal A.Z."/>
            <person name="Matson E.G."/>
            <person name="Eldar A."/>
            <person name="Leadbetter J.R."/>
        </authorList>
    </citation>
    <scope>NUCLEOTIDE SEQUENCE [LARGE SCALE GENOMIC DNA]</scope>
    <source>
        <strain evidence="3">ATCC BAA-887 / DSM 12427 / ZAS-2</strain>
    </source>
</reference>
<protein>
    <recommendedName>
        <fullName evidence="4">Lipoprotein</fullName>
    </recommendedName>
</protein>
<reference evidence="3" key="1">
    <citation type="submission" date="2009-12" db="EMBL/GenBank/DDBJ databases">
        <title>Complete sequence of Treponema primitia strain ZAS-2.</title>
        <authorList>
            <person name="Tetu S.G."/>
            <person name="Matson E."/>
            <person name="Ren Q."/>
            <person name="Seshadri R."/>
            <person name="Elbourne L."/>
            <person name="Hassan K.A."/>
            <person name="Durkin A."/>
            <person name="Radune D."/>
            <person name="Mohamoud Y."/>
            <person name="Shay R."/>
            <person name="Jin S."/>
            <person name="Zhang X."/>
            <person name="Lucey K."/>
            <person name="Ballor N.R."/>
            <person name="Ottesen E."/>
            <person name="Rosenthal R."/>
            <person name="Allen A."/>
            <person name="Leadbetter J.R."/>
            <person name="Paulsen I.T."/>
        </authorList>
    </citation>
    <scope>NUCLEOTIDE SEQUENCE [LARGE SCALE GENOMIC DNA]</scope>
    <source>
        <strain evidence="3">ATCC BAA-887 / DSM 12427 / ZAS-2</strain>
    </source>
</reference>
<proteinExistence type="predicted"/>
<dbReference type="HOGENOM" id="CLU_1325879_0_0_12"/>
<dbReference type="AlphaFoldDB" id="F5YLY2"/>
<sequence length="207" mass="23563">MKNIVVVCLFFVCGFGPAVSAVFAKEELGYVYFKYQVIDTPWTGYVPPNAANLQHMVCLDITFISNLPREYTDYFVDMYENNEINVGLSHQVFGGSRKSFALFTRTKDGFISRRPFAKKWDHPNGALDTPNLGSYEFFYTEGEIQQTMARCAQVIINTICGHSRSGGNVSAHAVGNTSVPDIFDDAEQGFRFRKTNLFERKWIVYRE</sequence>
<dbReference type="EMBL" id="CP001843">
    <property type="protein sequence ID" value="AEF83709.1"/>
    <property type="molecule type" value="Genomic_DNA"/>
</dbReference>
<evidence type="ECO:0000313" key="3">
    <source>
        <dbReference type="Proteomes" id="UP000009223"/>
    </source>
</evidence>
<feature type="chain" id="PRO_5003335304" description="Lipoprotein" evidence="1">
    <location>
        <begin position="21"/>
        <end position="207"/>
    </location>
</feature>
<dbReference type="Proteomes" id="UP000009223">
    <property type="component" value="Chromosome"/>
</dbReference>